<dbReference type="Pfam" id="PF04230">
    <property type="entry name" value="PS_pyruv_trans"/>
    <property type="match status" value="1"/>
</dbReference>
<keyword evidence="3" id="KW-1185">Reference proteome</keyword>
<accession>A0A2S9J242</accession>
<dbReference type="EMBL" id="PVBQ01000010">
    <property type="protein sequence ID" value="PRD46853.1"/>
    <property type="molecule type" value="Genomic_DNA"/>
</dbReference>
<dbReference type="AlphaFoldDB" id="A0A2S9J242"/>
<evidence type="ECO:0000313" key="2">
    <source>
        <dbReference type="EMBL" id="PRD46853.1"/>
    </source>
</evidence>
<dbReference type="RefSeq" id="WP_105717517.1">
    <property type="nucleotide sequence ID" value="NZ_PVBQ01000010.1"/>
</dbReference>
<organism evidence="2 3">
    <name type="scientific">Sphingobacterium haloxyli</name>
    <dbReference type="NCBI Taxonomy" id="2100533"/>
    <lineage>
        <taxon>Bacteria</taxon>
        <taxon>Pseudomonadati</taxon>
        <taxon>Bacteroidota</taxon>
        <taxon>Sphingobacteriia</taxon>
        <taxon>Sphingobacteriales</taxon>
        <taxon>Sphingobacteriaceae</taxon>
        <taxon>Sphingobacterium</taxon>
    </lineage>
</organism>
<feature type="domain" description="Polysaccharide pyruvyl transferase" evidence="1">
    <location>
        <begin position="13"/>
        <end position="312"/>
    </location>
</feature>
<comment type="caution">
    <text evidence="2">The sequence shown here is derived from an EMBL/GenBank/DDBJ whole genome shotgun (WGS) entry which is preliminary data.</text>
</comment>
<dbReference type="InterPro" id="IPR007345">
    <property type="entry name" value="Polysacch_pyruvyl_Trfase"/>
</dbReference>
<reference evidence="2 3" key="1">
    <citation type="submission" date="2018-02" db="EMBL/GenBank/DDBJ databases">
        <title>The draft genome of Sphingobacterium sp. 5JN-11.</title>
        <authorList>
            <person name="Liu L."/>
            <person name="Li L."/>
            <person name="Liang L."/>
            <person name="Zhang X."/>
            <person name="Wang T."/>
        </authorList>
    </citation>
    <scope>NUCLEOTIDE SEQUENCE [LARGE SCALE GENOMIC DNA]</scope>
    <source>
        <strain evidence="2 3">5JN-11</strain>
    </source>
</reference>
<name>A0A2S9J242_9SPHI</name>
<proteinExistence type="predicted"/>
<protein>
    <recommendedName>
        <fullName evidence="1">Polysaccharide pyruvyl transferase domain-containing protein</fullName>
    </recommendedName>
</protein>
<dbReference type="OrthoDB" id="9799278at2"/>
<evidence type="ECO:0000259" key="1">
    <source>
        <dbReference type="Pfam" id="PF04230"/>
    </source>
</evidence>
<evidence type="ECO:0000313" key="3">
    <source>
        <dbReference type="Proteomes" id="UP000239711"/>
    </source>
</evidence>
<gene>
    <name evidence="2" type="ORF">C5745_13385</name>
</gene>
<sequence>MKIGIITFHRAVNYGAVLQAFALKKYLETCGHTVEFVDYWPAYRAEMYDLYRSHEFKENVSMLRKAYRLAKLLLVLPQKRIRYDRFNRFIDRELGVKGGQGLADVSQLEQGYDCLVYGSDQIWRRHRLKSFTGYDSFYWGEFFTTRAIKKVAYAASMGVLDIDRSEEAQIDGWLQNFDHISIRERALFNKLKAINTSKMDLVLDPVFLLGSTAWLEIASSDQIVTEDFILFYHLLYSPEAVDLVKTLAQKYKLKVIEINGGVKPLKSPNRYYQTAGPREFITLVSKAKYVVSTSFHGIVFSLVFKKRFFALSMGNNADRVKDLLAILKLSDRYLLNIHDHETINDIDYGEVQKLLDAEIQKSKGFLETALERN</sequence>
<dbReference type="Proteomes" id="UP000239711">
    <property type="component" value="Unassembled WGS sequence"/>
</dbReference>